<gene>
    <name evidence="1" type="ORF">D5366_06515</name>
</gene>
<name>A0A4Y6V8G4_9PROT</name>
<evidence type="ECO:0000313" key="1">
    <source>
        <dbReference type="EMBL" id="QDH24921.1"/>
    </source>
</evidence>
<accession>A0A4Y6V8G4</accession>
<dbReference type="EMBL" id="CP032485">
    <property type="protein sequence ID" value="QDH24921.1"/>
    <property type="molecule type" value="Genomic_DNA"/>
</dbReference>
<sequence length="95" mass="11694">MDPRDPNLTLQQGLLEAVNQKGIKYENKRKLYFKKLLDNYCIWRYFHYFWRADSIRKNKCDFFYYSYVFFYFNVIGSTDIRHKEARLKIGPVAKF</sequence>
<organism evidence="1 2">
    <name type="scientific">Neokomagataea tanensis</name>
    <dbReference type="NCBI Taxonomy" id="661191"/>
    <lineage>
        <taxon>Bacteria</taxon>
        <taxon>Pseudomonadati</taxon>
        <taxon>Pseudomonadota</taxon>
        <taxon>Alphaproteobacteria</taxon>
        <taxon>Acetobacterales</taxon>
        <taxon>Acetobacteraceae</taxon>
        <taxon>Neokomagataea</taxon>
    </lineage>
</organism>
<reference evidence="1 2" key="1">
    <citation type="submission" date="2018-09" db="EMBL/GenBank/DDBJ databases">
        <title>The complete genome sequence of Neokomagataea tanensis NBRC 106556(T).</title>
        <authorList>
            <person name="Chua K.-O."/>
            <person name="See-Too W.-S."/>
            <person name="Hong K.-W."/>
            <person name="Yin W.-F."/>
            <person name="Chan K.-G."/>
        </authorList>
    </citation>
    <scope>NUCLEOTIDE SEQUENCE [LARGE SCALE GENOMIC DNA]</scope>
    <source>
        <strain evidence="2">AH13 \ NBRC 106556</strain>
    </source>
</reference>
<dbReference type="Proteomes" id="UP000317214">
    <property type="component" value="Chromosome"/>
</dbReference>
<dbReference type="KEGG" id="ntn:D5366_06515"/>
<proteinExistence type="predicted"/>
<keyword evidence="2" id="KW-1185">Reference proteome</keyword>
<protein>
    <submittedName>
        <fullName evidence="1">Uncharacterized protein</fullName>
    </submittedName>
</protein>
<evidence type="ECO:0000313" key="2">
    <source>
        <dbReference type="Proteomes" id="UP000317214"/>
    </source>
</evidence>
<dbReference type="AlphaFoldDB" id="A0A4Y6V8G4"/>